<dbReference type="CDD" id="cd00161">
    <property type="entry name" value="beta-trefoil_Ricin-like"/>
    <property type="match status" value="1"/>
</dbReference>
<proteinExistence type="predicted"/>
<keyword evidence="3" id="KW-1185">Reference proteome</keyword>
<keyword evidence="1" id="KW-0732">Signal</keyword>
<evidence type="ECO:0000256" key="1">
    <source>
        <dbReference type="SAM" id="SignalP"/>
    </source>
</evidence>
<name>A0A9W6SI99_9ACTN</name>
<feature type="chain" id="PRO_5040788916" description="Ricin B lectin domain-containing protein" evidence="1">
    <location>
        <begin position="23"/>
        <end position="198"/>
    </location>
</feature>
<sequence length="198" mass="20924">MSRARPLVLAVALLATALIAGAAGVYIGRTWRGARAEAAPPPTATAAEDPASSGGYPKDGVYLLRAEHSEMCLSVGPLRGDEGRAVLVQQPCAAAWPPVEITERESKPGVFTFALVYGDNWRDCLTVDAGHRLTGVDCAQNHRTFRLSSDDGGRFQISVPENDECLAIGGSSALRGAAAEAARCDERSAAQRFRFIPA</sequence>
<dbReference type="AlphaFoldDB" id="A0A9W6SI99"/>
<dbReference type="Proteomes" id="UP001165079">
    <property type="component" value="Unassembled WGS sequence"/>
</dbReference>
<dbReference type="InterPro" id="IPR035992">
    <property type="entry name" value="Ricin_B-like_lectins"/>
</dbReference>
<dbReference type="RefSeq" id="WP_285661675.1">
    <property type="nucleotide sequence ID" value="NZ_BSTX01000001.1"/>
</dbReference>
<dbReference type="EMBL" id="BSTX01000001">
    <property type="protein sequence ID" value="GLZ76498.1"/>
    <property type="molecule type" value="Genomic_DNA"/>
</dbReference>
<evidence type="ECO:0008006" key="4">
    <source>
        <dbReference type="Google" id="ProtNLM"/>
    </source>
</evidence>
<accession>A0A9W6SI99</accession>
<feature type="signal peptide" evidence="1">
    <location>
        <begin position="1"/>
        <end position="22"/>
    </location>
</feature>
<organism evidence="2 3">
    <name type="scientific">Actinorhabdospora filicis</name>
    <dbReference type="NCBI Taxonomy" id="1785913"/>
    <lineage>
        <taxon>Bacteria</taxon>
        <taxon>Bacillati</taxon>
        <taxon>Actinomycetota</taxon>
        <taxon>Actinomycetes</taxon>
        <taxon>Micromonosporales</taxon>
        <taxon>Micromonosporaceae</taxon>
        <taxon>Actinorhabdospora</taxon>
    </lineage>
</organism>
<comment type="caution">
    <text evidence="2">The sequence shown here is derived from an EMBL/GenBank/DDBJ whole genome shotgun (WGS) entry which is preliminary data.</text>
</comment>
<evidence type="ECO:0000313" key="3">
    <source>
        <dbReference type="Proteomes" id="UP001165079"/>
    </source>
</evidence>
<dbReference type="Gene3D" id="2.80.10.50">
    <property type="match status" value="1"/>
</dbReference>
<protein>
    <recommendedName>
        <fullName evidence="4">Ricin B lectin domain-containing protein</fullName>
    </recommendedName>
</protein>
<evidence type="ECO:0000313" key="2">
    <source>
        <dbReference type="EMBL" id="GLZ76498.1"/>
    </source>
</evidence>
<gene>
    <name evidence="2" type="ORF">Afil01_13050</name>
</gene>
<reference evidence="2" key="1">
    <citation type="submission" date="2023-03" db="EMBL/GenBank/DDBJ databases">
        <title>Actinorhabdospora filicis NBRC 111898.</title>
        <authorList>
            <person name="Ichikawa N."/>
            <person name="Sato H."/>
            <person name="Tonouchi N."/>
        </authorList>
    </citation>
    <scope>NUCLEOTIDE SEQUENCE</scope>
    <source>
        <strain evidence="2">NBRC 111898</strain>
    </source>
</reference>
<dbReference type="SUPFAM" id="SSF50370">
    <property type="entry name" value="Ricin B-like lectins"/>
    <property type="match status" value="1"/>
</dbReference>